<keyword evidence="3" id="KW-1185">Reference proteome</keyword>
<evidence type="ECO:0000259" key="1">
    <source>
        <dbReference type="Pfam" id="PF24718"/>
    </source>
</evidence>
<feature type="domain" description="HTH-like" evidence="1">
    <location>
        <begin position="3"/>
        <end position="73"/>
    </location>
</feature>
<dbReference type="Pfam" id="PF24718">
    <property type="entry name" value="HTH_73"/>
    <property type="match status" value="1"/>
</dbReference>
<accession>A0ABW5QDY8</accession>
<proteinExistence type="predicted"/>
<reference evidence="3" key="1">
    <citation type="journal article" date="2019" name="Int. J. Syst. Evol. Microbiol.">
        <title>The Global Catalogue of Microorganisms (GCM) 10K type strain sequencing project: providing services to taxonomists for standard genome sequencing and annotation.</title>
        <authorList>
            <consortium name="The Broad Institute Genomics Platform"/>
            <consortium name="The Broad Institute Genome Sequencing Center for Infectious Disease"/>
            <person name="Wu L."/>
            <person name="Ma J."/>
        </authorList>
    </citation>
    <scope>NUCLEOTIDE SEQUENCE [LARGE SCALE GENOMIC DNA]</scope>
    <source>
        <strain evidence="3">TISTR 1571</strain>
    </source>
</reference>
<comment type="caution">
    <text evidence="2">The sequence shown here is derived from an EMBL/GenBank/DDBJ whole genome shotgun (WGS) entry which is preliminary data.</text>
</comment>
<dbReference type="RefSeq" id="WP_054753991.1">
    <property type="nucleotide sequence ID" value="NZ_JBHUMZ010000050.1"/>
</dbReference>
<gene>
    <name evidence="2" type="ORF">ACFSW4_14240</name>
</gene>
<name>A0ABW5QDY8_9BACI</name>
<sequence>MRKAELGKLLKDMYNSAPPKEQVTFIHLFGIKYGTEILRNDYNIAEIVSISGISESYKTEVRKGVNLSKYVNIMK</sequence>
<dbReference type="EMBL" id="JBHUMZ010000050">
    <property type="protein sequence ID" value="MFD2640025.1"/>
    <property type="molecule type" value="Genomic_DNA"/>
</dbReference>
<dbReference type="Proteomes" id="UP001597452">
    <property type="component" value="Unassembled WGS sequence"/>
</dbReference>
<protein>
    <recommendedName>
        <fullName evidence="1">HTH-like domain-containing protein</fullName>
    </recommendedName>
</protein>
<evidence type="ECO:0000313" key="3">
    <source>
        <dbReference type="Proteomes" id="UP001597452"/>
    </source>
</evidence>
<evidence type="ECO:0000313" key="2">
    <source>
        <dbReference type="EMBL" id="MFD2640025.1"/>
    </source>
</evidence>
<organism evidence="2 3">
    <name type="scientific">Piscibacillus salipiscarius</name>
    <dbReference type="NCBI Taxonomy" id="299480"/>
    <lineage>
        <taxon>Bacteria</taxon>
        <taxon>Bacillati</taxon>
        <taxon>Bacillota</taxon>
        <taxon>Bacilli</taxon>
        <taxon>Bacillales</taxon>
        <taxon>Bacillaceae</taxon>
        <taxon>Piscibacillus</taxon>
    </lineage>
</organism>
<dbReference type="InterPro" id="IPR056975">
    <property type="entry name" value="HTH_73"/>
</dbReference>